<gene>
    <name evidence="2" type="ORF">V5E97_18665</name>
</gene>
<organism evidence="2">
    <name type="scientific">Singulisphaera sp. Ch08</name>
    <dbReference type="NCBI Taxonomy" id="3120278"/>
    <lineage>
        <taxon>Bacteria</taxon>
        <taxon>Pseudomonadati</taxon>
        <taxon>Planctomycetota</taxon>
        <taxon>Planctomycetia</taxon>
        <taxon>Isosphaerales</taxon>
        <taxon>Isosphaeraceae</taxon>
        <taxon>Singulisphaera</taxon>
    </lineage>
</organism>
<sequence>MNDYLLGFLKARPRAVGEAFRTNPRHQSRRRAMLSWQQGRESRTVKARLLDISRMGAALTSTTPPPSSTLVCIRLVGSTPTPWIEGDVVGIEPTEGTYRIRIKFREPCPTIMIKSAVLAPHTSEEKATSSSSSEQP</sequence>
<dbReference type="Pfam" id="PF07238">
    <property type="entry name" value="PilZ"/>
    <property type="match status" value="1"/>
</dbReference>
<protein>
    <submittedName>
        <fullName evidence="2">PilZ domain-containing protein</fullName>
    </submittedName>
</protein>
<name>A0AAU7CS75_9BACT</name>
<accession>A0AAU7CS75</accession>
<evidence type="ECO:0000259" key="1">
    <source>
        <dbReference type="Pfam" id="PF07238"/>
    </source>
</evidence>
<reference evidence="2" key="1">
    <citation type="submission" date="2024-05" db="EMBL/GenBank/DDBJ databases">
        <title>Planctomycetes of the genus Singulisphaera possess chitinolytic capabilities.</title>
        <authorList>
            <person name="Ivanova A."/>
        </authorList>
    </citation>
    <scope>NUCLEOTIDE SEQUENCE</scope>
    <source>
        <strain evidence="2">Ch08T</strain>
    </source>
</reference>
<proteinExistence type="predicted"/>
<dbReference type="EMBL" id="CP155447">
    <property type="protein sequence ID" value="XBH07977.1"/>
    <property type="molecule type" value="Genomic_DNA"/>
</dbReference>
<dbReference type="GO" id="GO:0035438">
    <property type="term" value="F:cyclic-di-GMP binding"/>
    <property type="evidence" value="ECO:0007669"/>
    <property type="project" value="InterPro"/>
</dbReference>
<dbReference type="InterPro" id="IPR009875">
    <property type="entry name" value="PilZ_domain"/>
</dbReference>
<feature type="domain" description="PilZ" evidence="1">
    <location>
        <begin position="25"/>
        <end position="106"/>
    </location>
</feature>
<dbReference type="AlphaFoldDB" id="A0AAU7CS75"/>
<evidence type="ECO:0000313" key="2">
    <source>
        <dbReference type="EMBL" id="XBH07977.1"/>
    </source>
</evidence>
<dbReference type="RefSeq" id="WP_406700814.1">
    <property type="nucleotide sequence ID" value="NZ_CP155447.1"/>
</dbReference>